<feature type="chain" id="PRO_5015394656" evidence="1">
    <location>
        <begin position="19"/>
        <end position="296"/>
    </location>
</feature>
<dbReference type="AlphaFoldDB" id="A0A2T5BPL2"/>
<sequence>MKQLLFIFSVLLVSCAYGQASYLENNVVDSHSGKPIPYANIWVLNTDRGTSSSVNGDFILKIDNEFKSLKKLKITAIGYFDTIIDISEIRDTIFLKPREYNIEEITIFPQMRNSLIVNPISKKTDKSYWICSNTPSIIGRYFKYQDSFDTTSFIGKIIVYSKKSLRKYDFNLHLYEYDTLNHRPGNDLIKENILVTTESKFGFGFTENVIDISRFKLQFPQNGLIIGLEWIMTKENSYDETSFEGNFTYKEKKYGPDFLVTNETENNRFLYMGKWFSKEIWSSSKSSPAISLVLTD</sequence>
<evidence type="ECO:0000256" key="1">
    <source>
        <dbReference type="SAM" id="SignalP"/>
    </source>
</evidence>
<name>A0A2T5BPL2_9BACT</name>
<dbReference type="Pfam" id="PF13715">
    <property type="entry name" value="CarbopepD_reg_2"/>
    <property type="match status" value="1"/>
</dbReference>
<keyword evidence="2" id="KW-0121">Carboxypeptidase</keyword>
<dbReference type="PROSITE" id="PS51257">
    <property type="entry name" value="PROKAR_LIPOPROTEIN"/>
    <property type="match status" value="1"/>
</dbReference>
<dbReference type="RefSeq" id="WP_107824071.1">
    <property type="nucleotide sequence ID" value="NZ_QAAD01000051.1"/>
</dbReference>
<dbReference type="SUPFAM" id="SSF49464">
    <property type="entry name" value="Carboxypeptidase regulatory domain-like"/>
    <property type="match status" value="1"/>
</dbReference>
<keyword evidence="2" id="KW-0378">Hydrolase</keyword>
<accession>A0A2T5BPL2</accession>
<dbReference type="OrthoDB" id="905020at2"/>
<keyword evidence="2" id="KW-0645">Protease</keyword>
<dbReference type="GO" id="GO:0004180">
    <property type="term" value="F:carboxypeptidase activity"/>
    <property type="evidence" value="ECO:0007669"/>
    <property type="project" value="UniProtKB-KW"/>
</dbReference>
<comment type="caution">
    <text evidence="2">The sequence shown here is derived from an EMBL/GenBank/DDBJ whole genome shotgun (WGS) entry which is preliminary data.</text>
</comment>
<dbReference type="EMBL" id="QAAD01000051">
    <property type="protein sequence ID" value="PTN00998.1"/>
    <property type="molecule type" value="Genomic_DNA"/>
</dbReference>
<evidence type="ECO:0000313" key="2">
    <source>
        <dbReference type="EMBL" id="PTN00998.1"/>
    </source>
</evidence>
<gene>
    <name evidence="2" type="ORF">C8N47_1512</name>
</gene>
<dbReference type="Proteomes" id="UP000243525">
    <property type="component" value="Unassembled WGS sequence"/>
</dbReference>
<organism evidence="2 3">
    <name type="scientific">Mangrovibacterium marinum</name>
    <dbReference type="NCBI Taxonomy" id="1639118"/>
    <lineage>
        <taxon>Bacteria</taxon>
        <taxon>Pseudomonadati</taxon>
        <taxon>Bacteroidota</taxon>
        <taxon>Bacteroidia</taxon>
        <taxon>Marinilabiliales</taxon>
        <taxon>Prolixibacteraceae</taxon>
        <taxon>Mangrovibacterium</taxon>
    </lineage>
</organism>
<keyword evidence="3" id="KW-1185">Reference proteome</keyword>
<reference evidence="2 3" key="1">
    <citation type="submission" date="2018-04" db="EMBL/GenBank/DDBJ databases">
        <title>Genomic Encyclopedia of Archaeal and Bacterial Type Strains, Phase II (KMG-II): from individual species to whole genera.</title>
        <authorList>
            <person name="Goeker M."/>
        </authorList>
    </citation>
    <scope>NUCLEOTIDE SEQUENCE [LARGE SCALE GENOMIC DNA]</scope>
    <source>
        <strain evidence="2 3">DSM 28823</strain>
    </source>
</reference>
<keyword evidence="1" id="KW-0732">Signal</keyword>
<protein>
    <submittedName>
        <fullName evidence="2">Carboxypeptidase-like protein</fullName>
    </submittedName>
</protein>
<evidence type="ECO:0000313" key="3">
    <source>
        <dbReference type="Proteomes" id="UP000243525"/>
    </source>
</evidence>
<proteinExistence type="predicted"/>
<dbReference type="InterPro" id="IPR008969">
    <property type="entry name" value="CarboxyPept-like_regulatory"/>
</dbReference>
<feature type="signal peptide" evidence="1">
    <location>
        <begin position="1"/>
        <end position="18"/>
    </location>
</feature>